<keyword evidence="3" id="KW-0949">S-adenosyl-L-methionine</keyword>
<feature type="active site" description="Proton acceptor" evidence="4">
    <location>
        <position position="249"/>
    </location>
</feature>
<dbReference type="Pfam" id="PF00891">
    <property type="entry name" value="Methyltransf_2"/>
    <property type="match status" value="1"/>
</dbReference>
<dbReference type="SUPFAM" id="SSF46785">
    <property type="entry name" value="Winged helix' DNA-binding domain"/>
    <property type="match status" value="1"/>
</dbReference>
<feature type="domain" description="O-methyltransferase dimerisation" evidence="6">
    <location>
        <begin position="19"/>
        <end position="94"/>
    </location>
</feature>
<name>A0A9X3E2Z3_9HYPH</name>
<dbReference type="PROSITE" id="PS51683">
    <property type="entry name" value="SAM_OMT_II"/>
    <property type="match status" value="1"/>
</dbReference>
<dbReference type="Gene3D" id="1.20.5.840">
    <property type="entry name" value="hypothetical RNA methyltransferase"/>
    <property type="match status" value="1"/>
</dbReference>
<gene>
    <name evidence="7" type="ORF">OSH07_16480</name>
</gene>
<feature type="domain" description="O-methyltransferase C-terminal" evidence="5">
    <location>
        <begin position="173"/>
        <end position="322"/>
    </location>
</feature>
<dbReference type="CDD" id="cd02440">
    <property type="entry name" value="AdoMet_MTases"/>
    <property type="match status" value="1"/>
</dbReference>
<evidence type="ECO:0000313" key="8">
    <source>
        <dbReference type="Proteomes" id="UP001144805"/>
    </source>
</evidence>
<dbReference type="GO" id="GO:0008171">
    <property type="term" value="F:O-methyltransferase activity"/>
    <property type="evidence" value="ECO:0007669"/>
    <property type="project" value="InterPro"/>
</dbReference>
<dbReference type="InterPro" id="IPR036390">
    <property type="entry name" value="WH_DNA-bd_sf"/>
</dbReference>
<dbReference type="SUPFAM" id="SSF53335">
    <property type="entry name" value="S-adenosyl-L-methionine-dependent methyltransferases"/>
    <property type="match status" value="1"/>
</dbReference>
<dbReference type="PANTHER" id="PTHR43712">
    <property type="entry name" value="PUTATIVE (AFU_ORTHOLOGUE AFUA_4G14580)-RELATED"/>
    <property type="match status" value="1"/>
</dbReference>
<dbReference type="RefSeq" id="WP_266339773.1">
    <property type="nucleotide sequence ID" value="NZ_JAPKNK010000007.1"/>
</dbReference>
<dbReference type="InterPro" id="IPR001077">
    <property type="entry name" value="COMT_C"/>
</dbReference>
<evidence type="ECO:0000256" key="2">
    <source>
        <dbReference type="ARBA" id="ARBA00022679"/>
    </source>
</evidence>
<dbReference type="Gene3D" id="1.10.10.10">
    <property type="entry name" value="Winged helix-like DNA-binding domain superfamily/Winged helix DNA-binding domain"/>
    <property type="match status" value="1"/>
</dbReference>
<dbReference type="GO" id="GO:0046983">
    <property type="term" value="F:protein dimerization activity"/>
    <property type="evidence" value="ECO:0007669"/>
    <property type="project" value="InterPro"/>
</dbReference>
<evidence type="ECO:0000256" key="4">
    <source>
        <dbReference type="PIRSR" id="PIRSR005739-1"/>
    </source>
</evidence>
<dbReference type="GO" id="GO:0032259">
    <property type="term" value="P:methylation"/>
    <property type="evidence" value="ECO:0007669"/>
    <property type="project" value="UniProtKB-KW"/>
</dbReference>
<protein>
    <submittedName>
        <fullName evidence="7">Methyltransferase</fullName>
    </submittedName>
</protein>
<dbReference type="Pfam" id="PF08100">
    <property type="entry name" value="Dimerisation"/>
    <property type="match status" value="1"/>
</dbReference>
<evidence type="ECO:0000256" key="1">
    <source>
        <dbReference type="ARBA" id="ARBA00022603"/>
    </source>
</evidence>
<dbReference type="InterPro" id="IPR012967">
    <property type="entry name" value="COMT_dimerisation"/>
</dbReference>
<organism evidence="7 8">
    <name type="scientific">Kaistia nematophila</name>
    <dbReference type="NCBI Taxonomy" id="2994654"/>
    <lineage>
        <taxon>Bacteria</taxon>
        <taxon>Pseudomonadati</taxon>
        <taxon>Pseudomonadota</taxon>
        <taxon>Alphaproteobacteria</taxon>
        <taxon>Hyphomicrobiales</taxon>
        <taxon>Kaistiaceae</taxon>
        <taxon>Kaistia</taxon>
    </lineage>
</organism>
<sequence length="341" mass="35739">MSREALASVSEINPEPFIEAVLGFRDTAAIKAAIDLDLFTALAEGATEPAALAIRTGASERGLRILCDYLTLKGFLAKADGRYAPSPSSAVFLDRRSPAYMGGVADFLAAPEMMALFLDDPVSYVRHGGSLGLANMAPENPIWIKFAKAMVPLVLGSAQGVAAEVATWSPPPRRVLDIAAGHGFFGISVAKAVPGAAIVAVDWPDVVALAAENAKAAGLDGRYATLPGSAFDVDWGRDFDLVLLPNFLHHFDHDTCVSLLEKARASLAPGGRVIAVEQVPDAERISPPWPAGFALIMLATTQRGDAYTEAELGDMARDAGFSGVALTALPPSPASLVLFEA</sequence>
<comment type="caution">
    <text evidence="7">The sequence shown here is derived from an EMBL/GenBank/DDBJ whole genome shotgun (WGS) entry which is preliminary data.</text>
</comment>
<dbReference type="EMBL" id="JAPKNK010000007">
    <property type="protein sequence ID" value="MCX5570804.1"/>
    <property type="molecule type" value="Genomic_DNA"/>
</dbReference>
<keyword evidence="8" id="KW-1185">Reference proteome</keyword>
<dbReference type="PANTHER" id="PTHR43712:SF2">
    <property type="entry name" value="O-METHYLTRANSFERASE CICE"/>
    <property type="match status" value="1"/>
</dbReference>
<evidence type="ECO:0000256" key="3">
    <source>
        <dbReference type="ARBA" id="ARBA00022691"/>
    </source>
</evidence>
<evidence type="ECO:0000259" key="5">
    <source>
        <dbReference type="Pfam" id="PF00891"/>
    </source>
</evidence>
<accession>A0A9X3E2Z3</accession>
<dbReference type="AlphaFoldDB" id="A0A9X3E2Z3"/>
<keyword evidence="2" id="KW-0808">Transferase</keyword>
<evidence type="ECO:0000259" key="6">
    <source>
        <dbReference type="Pfam" id="PF08100"/>
    </source>
</evidence>
<evidence type="ECO:0000313" key="7">
    <source>
        <dbReference type="EMBL" id="MCX5570804.1"/>
    </source>
</evidence>
<dbReference type="Gene3D" id="3.40.50.150">
    <property type="entry name" value="Vaccinia Virus protein VP39"/>
    <property type="match status" value="1"/>
</dbReference>
<proteinExistence type="predicted"/>
<dbReference type="InterPro" id="IPR016461">
    <property type="entry name" value="COMT-like"/>
</dbReference>
<keyword evidence="1 7" id="KW-0489">Methyltransferase</keyword>
<dbReference type="InterPro" id="IPR029063">
    <property type="entry name" value="SAM-dependent_MTases_sf"/>
</dbReference>
<dbReference type="InterPro" id="IPR036388">
    <property type="entry name" value="WH-like_DNA-bd_sf"/>
</dbReference>
<dbReference type="PIRSF" id="PIRSF005739">
    <property type="entry name" value="O-mtase"/>
    <property type="match status" value="1"/>
</dbReference>
<reference evidence="7" key="1">
    <citation type="submission" date="2022-11" db="EMBL/GenBank/DDBJ databases">
        <title>Biodiversity and phylogenetic relationships of bacteria.</title>
        <authorList>
            <person name="Machado R.A.R."/>
            <person name="Bhat A."/>
            <person name="Loulou A."/>
            <person name="Kallel S."/>
        </authorList>
    </citation>
    <scope>NUCLEOTIDE SEQUENCE</scope>
    <source>
        <strain evidence="7">K-TC2</strain>
    </source>
</reference>
<dbReference type="Proteomes" id="UP001144805">
    <property type="component" value="Unassembled WGS sequence"/>
</dbReference>